<dbReference type="PRINTS" id="PR00707">
    <property type="entry name" value="UBCTHYDRLASE"/>
</dbReference>
<feature type="site" description="Transition state stabilizer" evidence="10">
    <location>
        <position position="79"/>
    </location>
</feature>
<dbReference type="GO" id="GO:0019784">
    <property type="term" value="F:deNEDDylase activity"/>
    <property type="evidence" value="ECO:0007669"/>
    <property type="project" value="EnsemblFungi"/>
</dbReference>
<dbReference type="STRING" id="655863.F0XM12"/>
<organism evidence="14">
    <name type="scientific">Grosmannia clavigera (strain kw1407 / UAMH 11150)</name>
    <name type="common">Blue stain fungus</name>
    <name type="synonym">Graphiocladiella clavigera</name>
    <dbReference type="NCBI Taxonomy" id="655863"/>
    <lineage>
        <taxon>Eukaryota</taxon>
        <taxon>Fungi</taxon>
        <taxon>Dikarya</taxon>
        <taxon>Ascomycota</taxon>
        <taxon>Pezizomycotina</taxon>
        <taxon>Sordariomycetes</taxon>
        <taxon>Sordariomycetidae</taxon>
        <taxon>Ophiostomatales</taxon>
        <taxon>Ophiostomataceae</taxon>
        <taxon>Leptographium</taxon>
    </lineage>
</organism>
<dbReference type="GO" id="GO:0004843">
    <property type="term" value="F:cysteine-type deubiquitinase activity"/>
    <property type="evidence" value="ECO:0007669"/>
    <property type="project" value="UniProtKB-UniRule"/>
</dbReference>
<proteinExistence type="inferred from homology"/>
<feature type="active site" description="Proton donor" evidence="8 10">
    <location>
        <position position="166"/>
    </location>
</feature>
<keyword evidence="3 7" id="KW-0645">Protease</keyword>
<dbReference type="Pfam" id="PF18031">
    <property type="entry name" value="UCH_C"/>
    <property type="match status" value="1"/>
</dbReference>
<dbReference type="CDD" id="cd09617">
    <property type="entry name" value="Peptidase_C12_UCH37_BAP1"/>
    <property type="match status" value="1"/>
</dbReference>
<evidence type="ECO:0000259" key="12">
    <source>
        <dbReference type="PROSITE" id="PS52048"/>
    </source>
</evidence>
<dbReference type="InParanoid" id="F0XM12"/>
<reference evidence="13 14" key="1">
    <citation type="journal article" date="2011" name="Proc. Natl. Acad. Sci. U.S.A.">
        <title>Genome and transcriptome analyses of the mountain pine beetle-fungal symbiont Grosmannia clavigera, a lodgepole pine pathogen.</title>
        <authorList>
            <person name="DiGuistini S."/>
            <person name="Wang Y."/>
            <person name="Liao N.Y."/>
            <person name="Taylor G."/>
            <person name="Tanguay P."/>
            <person name="Feau N."/>
            <person name="Henrissat B."/>
            <person name="Chan S.K."/>
            <person name="Hesse-Orce U."/>
            <person name="Alamouti S.M."/>
            <person name="Tsui C.K.M."/>
            <person name="Docking R.T."/>
            <person name="Levasseur A."/>
            <person name="Haridas S."/>
            <person name="Robertson G."/>
            <person name="Birol I."/>
            <person name="Holt R.A."/>
            <person name="Marra M.A."/>
            <person name="Hamelin R.C."/>
            <person name="Hirst M."/>
            <person name="Jones S.J.M."/>
            <person name="Bohlmann J."/>
            <person name="Breuil C."/>
        </authorList>
    </citation>
    <scope>NUCLEOTIDE SEQUENCE [LARGE SCALE GENOMIC DNA]</scope>
    <source>
        <strain evidence="14">kw1407 / UAMH 11150</strain>
    </source>
</reference>
<dbReference type="GO" id="GO:0016579">
    <property type="term" value="P:protein deubiquitination"/>
    <property type="evidence" value="ECO:0007669"/>
    <property type="project" value="InterPro"/>
</dbReference>
<feature type="active site" description="Nucleophile" evidence="8 10">
    <location>
        <position position="85"/>
    </location>
</feature>
<dbReference type="SUPFAM" id="SSF54001">
    <property type="entry name" value="Cysteine proteinases"/>
    <property type="match status" value="1"/>
</dbReference>
<evidence type="ECO:0000256" key="9">
    <source>
        <dbReference type="PIRSR" id="PIRSR038120-2"/>
    </source>
</evidence>
<dbReference type="OrthoDB" id="1924260at2759"/>
<dbReference type="InterPro" id="IPR017390">
    <property type="entry name" value="Ubiquitinyl_hydrolase_UCH37"/>
</dbReference>
<dbReference type="GeneID" id="25979893"/>
<dbReference type="GO" id="GO:0071629">
    <property type="term" value="P:cytoplasm protein quality control by the ubiquitin-proteasome system"/>
    <property type="evidence" value="ECO:0007669"/>
    <property type="project" value="EnsemblFungi"/>
</dbReference>
<dbReference type="InterPro" id="IPR041507">
    <property type="entry name" value="UCH_C"/>
</dbReference>
<dbReference type="HOGENOM" id="CLU_018316_1_0_1"/>
<sequence length="325" mass="36097">MQQGVFTYLLENLGVKGVQFEELLSLDAQALAELHPVYGIIFLFKFPTNTPYVSDGGGPRDGQFDYEIGSDGRLFFAQQTIQNACGTQALLSVLLNKASEEDGLDLGPHLRAFREFAMALPPDLRGEALSNDEPIRDVHNSFAKSSPFVDETQRPTSADDADDVYHFIAYTAVDGRLYELDGLQPAPIDHGPCGSGSGSSLPFAEAAIAAVQRRIARYGADEIHFNLLAAVRDRRLQARAFGDADLLAAETRKRRAWQFENTLRRHNFVGFAHEVLEGVVEAKLRQDDPAAYDRWVAEATARIQRRVQEKQRRGVPLGQDVHVEE</sequence>
<dbReference type="PIRSF" id="PIRSF038120">
    <property type="entry name" value="Ubiquitinyl_hydrolase_UCH37"/>
    <property type="match status" value="1"/>
</dbReference>
<dbReference type="PANTHER" id="PTHR10589">
    <property type="entry name" value="UBIQUITIN CARBOXYL-TERMINAL HYDROLASE"/>
    <property type="match status" value="1"/>
</dbReference>
<evidence type="ECO:0000256" key="5">
    <source>
        <dbReference type="ARBA" id="ARBA00022801"/>
    </source>
</evidence>
<evidence type="ECO:0000256" key="3">
    <source>
        <dbReference type="ARBA" id="ARBA00022670"/>
    </source>
</evidence>
<dbReference type="Pfam" id="PF01088">
    <property type="entry name" value="Peptidase_C12"/>
    <property type="match status" value="1"/>
</dbReference>
<evidence type="ECO:0000256" key="1">
    <source>
        <dbReference type="ARBA" id="ARBA00000707"/>
    </source>
</evidence>
<dbReference type="EMBL" id="GL629794">
    <property type="protein sequence ID" value="EFX01516.1"/>
    <property type="molecule type" value="Genomic_DNA"/>
</dbReference>
<dbReference type="InterPro" id="IPR036959">
    <property type="entry name" value="Peptidase_C12_UCH_sf"/>
</dbReference>
<dbReference type="Gene3D" id="1.20.58.860">
    <property type="match status" value="1"/>
</dbReference>
<feature type="domain" description="UCH catalytic" evidence="12">
    <location>
        <begin position="1"/>
        <end position="232"/>
    </location>
</feature>
<dbReference type="EC" id="3.4.19.12" evidence="7 11"/>
<evidence type="ECO:0000256" key="2">
    <source>
        <dbReference type="ARBA" id="ARBA00009326"/>
    </source>
</evidence>
<evidence type="ECO:0000256" key="4">
    <source>
        <dbReference type="ARBA" id="ARBA00022786"/>
    </source>
</evidence>
<dbReference type="RefSeq" id="XP_014170998.1">
    <property type="nucleotide sequence ID" value="XM_014315523.1"/>
</dbReference>
<protein>
    <recommendedName>
        <fullName evidence="7 11">Ubiquitin carboxyl-terminal hydrolase</fullName>
        <ecNumber evidence="7 11">3.4.19.12</ecNumber>
    </recommendedName>
</protein>
<keyword evidence="13" id="KW-0647">Proteasome</keyword>
<name>F0XM12_GROCL</name>
<comment type="catalytic activity">
    <reaction evidence="1 7 10 11">
        <text>Thiol-dependent hydrolysis of ester, thioester, amide, peptide and isopeptide bonds formed by the C-terminal Gly of ubiquitin (a 76-residue protein attached to proteins as an intracellular targeting signal).</text>
        <dbReference type="EC" id="3.4.19.12"/>
    </reaction>
</comment>
<evidence type="ECO:0000256" key="8">
    <source>
        <dbReference type="PIRSR" id="PIRSR038120-1"/>
    </source>
</evidence>
<accession>F0XM12</accession>
<feature type="site" description="Important for enzyme activity" evidence="9 10">
    <location>
        <position position="181"/>
    </location>
</feature>
<dbReference type="GO" id="GO:0000502">
    <property type="term" value="C:proteasome complex"/>
    <property type="evidence" value="ECO:0007669"/>
    <property type="project" value="UniProtKB-KW"/>
</dbReference>
<evidence type="ECO:0000313" key="13">
    <source>
        <dbReference type="EMBL" id="EFX01516.1"/>
    </source>
</evidence>
<dbReference type="GO" id="GO:0000338">
    <property type="term" value="P:protein deneddylation"/>
    <property type="evidence" value="ECO:0007669"/>
    <property type="project" value="EnsemblFungi"/>
</dbReference>
<keyword evidence="5 7" id="KW-0378">Hydrolase</keyword>
<evidence type="ECO:0000256" key="10">
    <source>
        <dbReference type="PROSITE-ProRule" id="PRU01393"/>
    </source>
</evidence>
<keyword evidence="6 7" id="KW-0788">Thiol protease</keyword>
<dbReference type="PROSITE" id="PS52048">
    <property type="entry name" value="UCH_DOMAIN"/>
    <property type="match status" value="1"/>
</dbReference>
<evidence type="ECO:0000256" key="11">
    <source>
        <dbReference type="RuleBase" id="RU361215"/>
    </source>
</evidence>
<dbReference type="PANTHER" id="PTHR10589:SF16">
    <property type="entry name" value="UBIQUITIN CARBOXYL-TERMINAL HYDROLASE ISOZYME L5"/>
    <property type="match status" value="1"/>
</dbReference>
<dbReference type="GO" id="GO:0005737">
    <property type="term" value="C:cytoplasm"/>
    <property type="evidence" value="ECO:0007669"/>
    <property type="project" value="TreeGrafter"/>
</dbReference>
<evidence type="ECO:0000313" key="14">
    <source>
        <dbReference type="Proteomes" id="UP000007796"/>
    </source>
</evidence>
<dbReference type="Gene3D" id="3.40.532.10">
    <property type="entry name" value="Peptidase C12, ubiquitin carboxyl-terminal hydrolase"/>
    <property type="match status" value="1"/>
</dbReference>
<dbReference type="Proteomes" id="UP000007796">
    <property type="component" value="Unassembled WGS sequence"/>
</dbReference>
<evidence type="ECO:0000256" key="7">
    <source>
        <dbReference type="PIRNR" id="PIRNR038120"/>
    </source>
</evidence>
<dbReference type="eggNOG" id="KOG2778">
    <property type="taxonomic scope" value="Eukaryota"/>
</dbReference>
<dbReference type="AlphaFoldDB" id="F0XM12"/>
<dbReference type="InterPro" id="IPR001578">
    <property type="entry name" value="Peptidase_C12_UCH"/>
</dbReference>
<keyword evidence="4 7" id="KW-0833">Ubl conjugation pathway</keyword>
<gene>
    <name evidence="13" type="ORF">CMQ_6458</name>
</gene>
<keyword evidence="14" id="KW-1185">Reference proteome</keyword>
<evidence type="ECO:0000256" key="6">
    <source>
        <dbReference type="ARBA" id="ARBA00022807"/>
    </source>
</evidence>
<comment type="similarity">
    <text evidence="2 7 10 11">Belongs to the peptidase C12 family.</text>
</comment>
<dbReference type="InterPro" id="IPR038765">
    <property type="entry name" value="Papain-like_cys_pep_sf"/>
</dbReference>